<keyword evidence="8" id="KW-1185">Reference proteome</keyword>
<dbReference type="GO" id="GO:0046872">
    <property type="term" value="F:metal ion binding"/>
    <property type="evidence" value="ECO:0007669"/>
    <property type="project" value="UniProtKB-KW"/>
</dbReference>
<evidence type="ECO:0000259" key="5">
    <source>
        <dbReference type="Pfam" id="PF13359"/>
    </source>
</evidence>
<comment type="caution">
    <text evidence="7">The sequence shown here is derived from an EMBL/GenBank/DDBJ whole genome shotgun (WGS) entry which is preliminary data.</text>
</comment>
<evidence type="ECO:0000313" key="8">
    <source>
        <dbReference type="Proteomes" id="UP000241890"/>
    </source>
</evidence>
<reference evidence="7 8" key="1">
    <citation type="submission" date="2017-12" db="EMBL/GenBank/DDBJ databases">
        <title>Sequencing, de novo assembly and annotation of complete genome of a new Thraustochytrid species, strain FCC1311.</title>
        <authorList>
            <person name="Sedici K."/>
            <person name="Godart F."/>
            <person name="Aiese Cigliano R."/>
            <person name="Sanseverino W."/>
            <person name="Barakat M."/>
            <person name="Ortet P."/>
            <person name="Marechal E."/>
            <person name="Cagnac O."/>
            <person name="Amato A."/>
        </authorList>
    </citation>
    <scope>NUCLEOTIDE SEQUENCE [LARGE SCALE GENOMIC DNA]</scope>
</reference>
<accession>A0A2R5GXU2</accession>
<evidence type="ECO:0000313" key="7">
    <source>
        <dbReference type="EMBL" id="GBG34608.1"/>
    </source>
</evidence>
<protein>
    <recommendedName>
        <fullName evidence="9">DDE Tnp4 domain-containing protein</fullName>
    </recommendedName>
</protein>
<dbReference type="Pfam" id="PF13613">
    <property type="entry name" value="HTH_Tnp_4"/>
    <property type="match status" value="1"/>
</dbReference>
<dbReference type="Proteomes" id="UP000241890">
    <property type="component" value="Unassembled WGS sequence"/>
</dbReference>
<evidence type="ECO:0008006" key="9">
    <source>
        <dbReference type="Google" id="ProtNLM"/>
    </source>
</evidence>
<dbReference type="InterPro" id="IPR027806">
    <property type="entry name" value="HARBI1_dom"/>
</dbReference>
<dbReference type="Pfam" id="PF13359">
    <property type="entry name" value="DDE_Tnp_4"/>
    <property type="match status" value="1"/>
</dbReference>
<dbReference type="InParanoid" id="A0A2R5GXU2"/>
<feature type="region of interest" description="Disordered" evidence="3">
    <location>
        <begin position="128"/>
        <end position="158"/>
    </location>
</feature>
<evidence type="ECO:0000256" key="4">
    <source>
        <dbReference type="SAM" id="SignalP"/>
    </source>
</evidence>
<comment type="cofactor">
    <cofactor evidence="1">
        <name>a divalent metal cation</name>
        <dbReference type="ChEBI" id="CHEBI:60240"/>
    </cofactor>
</comment>
<dbReference type="PANTHER" id="PTHR23080:SF143">
    <property type="entry name" value="SI:DKEY-56D12.4"/>
    <property type="match status" value="1"/>
</dbReference>
<proteinExistence type="predicted"/>
<feature type="signal peptide" evidence="4">
    <location>
        <begin position="1"/>
        <end position="29"/>
    </location>
</feature>
<dbReference type="Gene3D" id="1.10.287.1490">
    <property type="match status" value="1"/>
</dbReference>
<keyword evidence="2" id="KW-0479">Metal-binding</keyword>
<evidence type="ECO:0000256" key="1">
    <source>
        <dbReference type="ARBA" id="ARBA00001968"/>
    </source>
</evidence>
<keyword evidence="4" id="KW-0732">Signal</keyword>
<feature type="domain" description="DDE Tnp4" evidence="5">
    <location>
        <begin position="346"/>
        <end position="434"/>
    </location>
</feature>
<feature type="region of interest" description="Disordered" evidence="3">
    <location>
        <begin position="31"/>
        <end position="58"/>
    </location>
</feature>
<feature type="compositionally biased region" description="Basic and acidic residues" evidence="3">
    <location>
        <begin position="135"/>
        <end position="158"/>
    </location>
</feature>
<dbReference type="PANTHER" id="PTHR23080">
    <property type="entry name" value="THAP DOMAIN PROTEIN"/>
    <property type="match status" value="1"/>
</dbReference>
<dbReference type="EMBL" id="BEYU01000204">
    <property type="protein sequence ID" value="GBG34608.1"/>
    <property type="molecule type" value="Genomic_DNA"/>
</dbReference>
<dbReference type="OrthoDB" id="6272738at2759"/>
<evidence type="ECO:0000259" key="6">
    <source>
        <dbReference type="Pfam" id="PF13613"/>
    </source>
</evidence>
<feature type="chain" id="PRO_5015351354" description="DDE Tnp4 domain-containing protein" evidence="4">
    <location>
        <begin position="30"/>
        <end position="459"/>
    </location>
</feature>
<gene>
    <name evidence="7" type="ORF">FCC1311_108292</name>
</gene>
<evidence type="ECO:0000256" key="2">
    <source>
        <dbReference type="ARBA" id="ARBA00022723"/>
    </source>
</evidence>
<evidence type="ECO:0000256" key="3">
    <source>
        <dbReference type="SAM" id="MobiDB-lite"/>
    </source>
</evidence>
<feature type="domain" description="Transposase Helix-turn-helix" evidence="6">
    <location>
        <begin position="264"/>
        <end position="314"/>
    </location>
</feature>
<dbReference type="AlphaFoldDB" id="A0A2R5GXU2"/>
<organism evidence="7 8">
    <name type="scientific">Hondaea fermentalgiana</name>
    <dbReference type="NCBI Taxonomy" id="2315210"/>
    <lineage>
        <taxon>Eukaryota</taxon>
        <taxon>Sar</taxon>
        <taxon>Stramenopiles</taxon>
        <taxon>Bigyra</taxon>
        <taxon>Labyrinthulomycetes</taxon>
        <taxon>Thraustochytrida</taxon>
        <taxon>Thraustochytriidae</taxon>
        <taxon>Hondaea</taxon>
    </lineage>
</organism>
<sequence>MFGASAASFAAVSMLVNITCNLAASAARALESDREHTQTQNERKRGAKEALARQDAIKAEEEPRLKSQLCKLSKKLVEENDKLKRAASQMKQCTSELAEAKTQLNELSIRLAEESGKLKRAGSELAEVRTQLTQTKEEAESHIATERHERLKKNPETDRLEHEIGRLTVENGRLTDEIGRLRDDLKSEKDAKNKVEKKLLDVKATITDKDHGIKFLMVPTSAEQPLRWSRFKNTKRYAENIRFFTGVTSVEVFESIIDVLRPPCLSLEDRILLTLMILRLNLSQVVVGSLFSLSQSTVSRNFEFGIMTMYFCFKIAFPSMSAEMLEDTCPSEVSKRFGNHTISYILDATELEIQVPDNPEAQSATWSEYKSRNTVKLLIAVSACGFIGWVSKAYPGEISDPLITECSGFYDECVFPGQTIVADKGFLVSDALARRVTNRALTIVLIADFGHGDARKLPA</sequence>
<dbReference type="InterPro" id="IPR027805">
    <property type="entry name" value="Transposase_HTH_dom"/>
</dbReference>
<name>A0A2R5GXU2_9STRA</name>